<protein>
    <submittedName>
        <fullName evidence="14">YegS/Rv2252/BmrU family lipid kinase</fullName>
    </submittedName>
</protein>
<evidence type="ECO:0000313" key="14">
    <source>
        <dbReference type="EMBL" id="MCU6745479.1"/>
    </source>
</evidence>
<keyword evidence="6" id="KW-0547">Nucleotide-binding</keyword>
<comment type="similarity">
    <text evidence="2">Belongs to the diacylglycerol/lipid kinase family.</text>
</comment>
<keyword evidence="12" id="KW-1208">Phospholipid metabolism</keyword>
<dbReference type="Pfam" id="PF00781">
    <property type="entry name" value="DAGK_cat"/>
    <property type="match status" value="1"/>
</dbReference>
<dbReference type="PANTHER" id="PTHR12358">
    <property type="entry name" value="SPHINGOSINE KINASE"/>
    <property type="match status" value="1"/>
</dbReference>
<evidence type="ECO:0000256" key="3">
    <source>
        <dbReference type="ARBA" id="ARBA00022516"/>
    </source>
</evidence>
<dbReference type="PANTHER" id="PTHR12358:SF106">
    <property type="entry name" value="LIPID KINASE YEGS"/>
    <property type="match status" value="1"/>
</dbReference>
<dbReference type="Proteomes" id="UP001652432">
    <property type="component" value="Unassembled WGS sequence"/>
</dbReference>
<dbReference type="Pfam" id="PF19279">
    <property type="entry name" value="YegS_C"/>
    <property type="match status" value="1"/>
</dbReference>
<dbReference type="NCBIfam" id="TIGR00147">
    <property type="entry name" value="YegS/Rv2252/BmrU family lipid kinase"/>
    <property type="match status" value="1"/>
</dbReference>
<comment type="cofactor">
    <cofactor evidence="1">
        <name>Mg(2+)</name>
        <dbReference type="ChEBI" id="CHEBI:18420"/>
    </cofactor>
</comment>
<evidence type="ECO:0000256" key="10">
    <source>
        <dbReference type="ARBA" id="ARBA00023098"/>
    </source>
</evidence>
<evidence type="ECO:0000256" key="4">
    <source>
        <dbReference type="ARBA" id="ARBA00022679"/>
    </source>
</evidence>
<dbReference type="Gene3D" id="3.40.50.10330">
    <property type="entry name" value="Probable inorganic polyphosphate/atp-NAD kinase, domain 1"/>
    <property type="match status" value="1"/>
</dbReference>
<dbReference type="InterPro" id="IPR050187">
    <property type="entry name" value="Lipid_Phosphate_FormReg"/>
</dbReference>
<evidence type="ECO:0000259" key="13">
    <source>
        <dbReference type="PROSITE" id="PS50146"/>
    </source>
</evidence>
<dbReference type="SUPFAM" id="SSF111331">
    <property type="entry name" value="NAD kinase/diacylglycerol kinase-like"/>
    <property type="match status" value="1"/>
</dbReference>
<dbReference type="PROSITE" id="PS50146">
    <property type="entry name" value="DAGK"/>
    <property type="match status" value="1"/>
</dbReference>
<evidence type="ECO:0000256" key="11">
    <source>
        <dbReference type="ARBA" id="ARBA00023209"/>
    </source>
</evidence>
<gene>
    <name evidence="14" type="ORF">OCV77_13450</name>
</gene>
<dbReference type="Gene3D" id="2.60.200.40">
    <property type="match status" value="1"/>
</dbReference>
<dbReference type="InterPro" id="IPR005218">
    <property type="entry name" value="Diacylglycerol/lipid_kinase"/>
</dbReference>
<dbReference type="InterPro" id="IPR045540">
    <property type="entry name" value="YegS/DAGK_C"/>
</dbReference>
<keyword evidence="7 14" id="KW-0418">Kinase</keyword>
<keyword evidence="10" id="KW-0443">Lipid metabolism</keyword>
<dbReference type="GO" id="GO:0016301">
    <property type="term" value="F:kinase activity"/>
    <property type="evidence" value="ECO:0007669"/>
    <property type="project" value="UniProtKB-KW"/>
</dbReference>
<dbReference type="InterPro" id="IPR016064">
    <property type="entry name" value="NAD/diacylglycerol_kinase_sf"/>
</dbReference>
<sequence>MKKKMLFIYNPRAGKSQIRSNLLDMIDIFVKAGYEVTAYPTQAQGDGIRAVTERQIGYYDMIACSGGDGTLDEVVTGMMRCEKRLPIGYVPAGTTNDFAGSLGIPRSMEKAARVIVDGRSFRCDVGGFNENIFVYIAAFGLFTDVSYETRQDMKNVLGHMAYVLEGMRKLSKVRSYTMKVTCGDRAIEGDFIFGMITNSLSVGGFKKITGDNVKLDDGVFEVTLIKRPGNPVELNTIMAAMVNRNIDTDLMECFTASELQIESTEEIAWTLDGEFGGRHSRVEIQNYKQALEIRVPEEE</sequence>
<evidence type="ECO:0000256" key="12">
    <source>
        <dbReference type="ARBA" id="ARBA00023264"/>
    </source>
</evidence>
<keyword evidence="15" id="KW-1185">Reference proteome</keyword>
<keyword evidence="9" id="KW-0460">Magnesium</keyword>
<keyword evidence="8" id="KW-0067">ATP-binding</keyword>
<dbReference type="InterPro" id="IPR001206">
    <property type="entry name" value="Diacylglycerol_kinase_cat_dom"/>
</dbReference>
<accession>A0ABT2T6W0</accession>
<evidence type="ECO:0000256" key="5">
    <source>
        <dbReference type="ARBA" id="ARBA00022723"/>
    </source>
</evidence>
<keyword evidence="4" id="KW-0808">Transferase</keyword>
<reference evidence="14 15" key="1">
    <citation type="journal article" date="2021" name="ISME Commun">
        <title>Automated analysis of genomic sequences facilitates high-throughput and comprehensive description of bacteria.</title>
        <authorList>
            <person name="Hitch T.C.A."/>
        </authorList>
    </citation>
    <scope>NUCLEOTIDE SEQUENCE [LARGE SCALE GENOMIC DNA]</scope>
    <source>
        <strain evidence="14 15">Sanger_18</strain>
    </source>
</reference>
<evidence type="ECO:0000256" key="9">
    <source>
        <dbReference type="ARBA" id="ARBA00022842"/>
    </source>
</evidence>
<dbReference type="SMART" id="SM00046">
    <property type="entry name" value="DAGKc"/>
    <property type="match status" value="1"/>
</dbReference>
<evidence type="ECO:0000256" key="7">
    <source>
        <dbReference type="ARBA" id="ARBA00022777"/>
    </source>
</evidence>
<proteinExistence type="inferred from homology"/>
<dbReference type="EMBL" id="JAOQKJ010000012">
    <property type="protein sequence ID" value="MCU6745479.1"/>
    <property type="molecule type" value="Genomic_DNA"/>
</dbReference>
<evidence type="ECO:0000256" key="2">
    <source>
        <dbReference type="ARBA" id="ARBA00005983"/>
    </source>
</evidence>
<keyword evidence="5" id="KW-0479">Metal-binding</keyword>
<comment type="caution">
    <text evidence="14">The sequence shown here is derived from an EMBL/GenBank/DDBJ whole genome shotgun (WGS) entry which is preliminary data.</text>
</comment>
<evidence type="ECO:0000256" key="1">
    <source>
        <dbReference type="ARBA" id="ARBA00001946"/>
    </source>
</evidence>
<dbReference type="InterPro" id="IPR017438">
    <property type="entry name" value="ATP-NAD_kinase_N"/>
</dbReference>
<name>A0ABT2T6W0_9FIRM</name>
<keyword evidence="3" id="KW-0444">Lipid biosynthesis</keyword>
<evidence type="ECO:0000313" key="15">
    <source>
        <dbReference type="Proteomes" id="UP001652432"/>
    </source>
</evidence>
<organism evidence="14 15">
    <name type="scientific">Suilimivivens aceti</name>
    <dbReference type="NCBI Taxonomy" id="2981774"/>
    <lineage>
        <taxon>Bacteria</taxon>
        <taxon>Bacillati</taxon>
        <taxon>Bacillota</taxon>
        <taxon>Clostridia</taxon>
        <taxon>Lachnospirales</taxon>
        <taxon>Lachnospiraceae</taxon>
        <taxon>Suilimivivens</taxon>
    </lineage>
</organism>
<keyword evidence="11" id="KW-0594">Phospholipid biosynthesis</keyword>
<dbReference type="RefSeq" id="WP_262575526.1">
    <property type="nucleotide sequence ID" value="NZ_JAOQKJ010000012.1"/>
</dbReference>
<evidence type="ECO:0000256" key="6">
    <source>
        <dbReference type="ARBA" id="ARBA00022741"/>
    </source>
</evidence>
<feature type="domain" description="DAGKc" evidence="13">
    <location>
        <begin position="1"/>
        <end position="131"/>
    </location>
</feature>
<evidence type="ECO:0000256" key="8">
    <source>
        <dbReference type="ARBA" id="ARBA00022840"/>
    </source>
</evidence>